<sequence>MVCCVDINAEAGRGEPELRSANRGFSLIELIVVLVLMAVLASLATLSVRGVIARQRLGRAVEVVEQFDTALRRSARDQRRQVAGVIDRGRGRLTVDPSGDQSRMFTLPRQVSIDAIRFGPVSASRQGSQVIANRDGSSPSYALRLTTAETRRWVFLVGGSGQVVEDFNDMAVDLALGMR</sequence>
<name>A0A518HHJ1_9BACT</name>
<protein>
    <recommendedName>
        <fullName evidence="4">Type II secretion system protein H</fullName>
    </recommendedName>
</protein>
<evidence type="ECO:0008006" key="4">
    <source>
        <dbReference type="Google" id="ProtNLM"/>
    </source>
</evidence>
<dbReference type="InterPro" id="IPR045584">
    <property type="entry name" value="Pilin-like"/>
</dbReference>
<evidence type="ECO:0000313" key="3">
    <source>
        <dbReference type="Proteomes" id="UP000319004"/>
    </source>
</evidence>
<evidence type="ECO:0000313" key="2">
    <source>
        <dbReference type="EMBL" id="QDV40311.1"/>
    </source>
</evidence>
<accession>A0A518HHJ1</accession>
<evidence type="ECO:0000256" key="1">
    <source>
        <dbReference type="SAM" id="Phobius"/>
    </source>
</evidence>
<keyword evidence="1" id="KW-0472">Membrane</keyword>
<dbReference type="KEGG" id="snep:Enr13x_01170"/>
<keyword evidence="3" id="KW-1185">Reference proteome</keyword>
<keyword evidence="1" id="KW-0812">Transmembrane</keyword>
<dbReference type="SUPFAM" id="SSF54523">
    <property type="entry name" value="Pili subunits"/>
    <property type="match status" value="1"/>
</dbReference>
<dbReference type="AlphaFoldDB" id="A0A518HHJ1"/>
<feature type="transmembrane region" description="Helical" evidence="1">
    <location>
        <begin position="25"/>
        <end position="46"/>
    </location>
</feature>
<reference evidence="2 3" key="1">
    <citation type="submission" date="2019-03" db="EMBL/GenBank/DDBJ databases">
        <title>Deep-cultivation of Planctomycetes and their phenomic and genomic characterization uncovers novel biology.</title>
        <authorList>
            <person name="Wiegand S."/>
            <person name="Jogler M."/>
            <person name="Boedeker C."/>
            <person name="Pinto D."/>
            <person name="Vollmers J."/>
            <person name="Rivas-Marin E."/>
            <person name="Kohn T."/>
            <person name="Peeters S.H."/>
            <person name="Heuer A."/>
            <person name="Rast P."/>
            <person name="Oberbeckmann S."/>
            <person name="Bunk B."/>
            <person name="Jeske O."/>
            <person name="Meyerdierks A."/>
            <person name="Storesund J.E."/>
            <person name="Kallscheuer N."/>
            <person name="Luecker S."/>
            <person name="Lage O.M."/>
            <person name="Pohl T."/>
            <person name="Merkel B.J."/>
            <person name="Hornburger P."/>
            <person name="Mueller R.-W."/>
            <person name="Bruemmer F."/>
            <person name="Labrenz M."/>
            <person name="Spormann A.M."/>
            <person name="Op den Camp H."/>
            <person name="Overmann J."/>
            <person name="Amann R."/>
            <person name="Jetten M.S.M."/>
            <person name="Mascher T."/>
            <person name="Medema M.H."/>
            <person name="Devos D.P."/>
            <person name="Kaster A.-K."/>
            <person name="Ovreas L."/>
            <person name="Rohde M."/>
            <person name="Galperin M.Y."/>
            <person name="Jogler C."/>
        </authorList>
    </citation>
    <scope>NUCLEOTIDE SEQUENCE [LARGE SCALE GENOMIC DNA]</scope>
    <source>
        <strain evidence="2 3">Enr13</strain>
    </source>
</reference>
<dbReference type="Pfam" id="PF07963">
    <property type="entry name" value="N_methyl"/>
    <property type="match status" value="1"/>
</dbReference>
<dbReference type="PROSITE" id="PS00409">
    <property type="entry name" value="PROKAR_NTER_METHYL"/>
    <property type="match status" value="1"/>
</dbReference>
<dbReference type="Gene3D" id="3.30.700.10">
    <property type="entry name" value="Glycoprotein, Type 4 Pilin"/>
    <property type="match status" value="1"/>
</dbReference>
<gene>
    <name evidence="2" type="ORF">Enr13x_01170</name>
</gene>
<proteinExistence type="predicted"/>
<dbReference type="NCBIfam" id="TIGR02532">
    <property type="entry name" value="IV_pilin_GFxxxE"/>
    <property type="match status" value="1"/>
</dbReference>
<dbReference type="RefSeq" id="WP_261344165.1">
    <property type="nucleotide sequence ID" value="NZ_CP037423.1"/>
</dbReference>
<keyword evidence="1" id="KW-1133">Transmembrane helix</keyword>
<organism evidence="2 3">
    <name type="scientific">Stieleria neptunia</name>
    <dbReference type="NCBI Taxonomy" id="2527979"/>
    <lineage>
        <taxon>Bacteria</taxon>
        <taxon>Pseudomonadati</taxon>
        <taxon>Planctomycetota</taxon>
        <taxon>Planctomycetia</taxon>
        <taxon>Pirellulales</taxon>
        <taxon>Pirellulaceae</taxon>
        <taxon>Stieleria</taxon>
    </lineage>
</organism>
<dbReference type="InterPro" id="IPR012902">
    <property type="entry name" value="N_methyl_site"/>
</dbReference>
<dbReference type="Proteomes" id="UP000319004">
    <property type="component" value="Chromosome"/>
</dbReference>
<dbReference type="EMBL" id="CP037423">
    <property type="protein sequence ID" value="QDV40311.1"/>
    <property type="molecule type" value="Genomic_DNA"/>
</dbReference>